<evidence type="ECO:0000259" key="4">
    <source>
        <dbReference type="Pfam" id="PF24279"/>
    </source>
</evidence>
<sequence>MIDIALDMRQYDCPFIDTTDDAELSFAASYWEFNPAAGELETRMVVEAPDRYELDEGLSMLRDHRGMQGFDLLAKRDGAARIRTTIEETSAMRTIRQNEGYVTGPFYIEDGRETWHVGFDNDGLADGALSGLERNNDFSVLSREDTSIPEVSELMSNAGAAMTLIDGCRELSDTERETLETAVNGGYFESPRNATLGDLADEFDVSKPAASKNLRRAERKLIERVVDALGELE</sequence>
<feature type="domain" description="HVO-2525 N-terminal" evidence="4">
    <location>
        <begin position="3"/>
        <end position="138"/>
    </location>
</feature>
<comment type="caution">
    <text evidence="5">The sequence shown here is derived from an EMBL/GenBank/DDBJ whole genome shotgun (WGS) entry which is preliminary data.</text>
</comment>
<dbReference type="EMBL" id="LGUC01000001">
    <property type="protein sequence ID" value="KPN31991.1"/>
    <property type="molecule type" value="Genomic_DNA"/>
</dbReference>
<keyword evidence="1" id="KW-0805">Transcription regulation</keyword>
<evidence type="ECO:0000313" key="6">
    <source>
        <dbReference type="Proteomes" id="UP000050535"/>
    </source>
</evidence>
<evidence type="ECO:0000259" key="3">
    <source>
        <dbReference type="Pfam" id="PF04967"/>
    </source>
</evidence>
<evidence type="ECO:0000256" key="2">
    <source>
        <dbReference type="ARBA" id="ARBA00023163"/>
    </source>
</evidence>
<keyword evidence="2" id="KW-0804">Transcription</keyword>
<organism evidence="5 6">
    <name type="scientific">Halolamina pelagica</name>
    <dbReference type="NCBI Taxonomy" id="699431"/>
    <lineage>
        <taxon>Archaea</taxon>
        <taxon>Methanobacteriati</taxon>
        <taxon>Methanobacteriota</taxon>
        <taxon>Stenosarchaea group</taxon>
        <taxon>Halobacteria</taxon>
        <taxon>Halobacteriales</taxon>
        <taxon>Haloferacaceae</taxon>
    </lineage>
</organism>
<dbReference type="InterPro" id="IPR056486">
    <property type="entry name" value="HVO_2525_N"/>
</dbReference>
<dbReference type="STRING" id="699431.SY89_02748"/>
<dbReference type="OrthoDB" id="194721at2157"/>
<evidence type="ECO:0000256" key="1">
    <source>
        <dbReference type="ARBA" id="ARBA00023015"/>
    </source>
</evidence>
<feature type="domain" description="HTH bat-type" evidence="3">
    <location>
        <begin position="171"/>
        <end position="223"/>
    </location>
</feature>
<evidence type="ECO:0000313" key="5">
    <source>
        <dbReference type="EMBL" id="KPN31991.1"/>
    </source>
</evidence>
<gene>
    <name evidence="5" type="ORF">SY89_02748</name>
</gene>
<dbReference type="PANTHER" id="PTHR34236:SF1">
    <property type="entry name" value="DIMETHYL SULFOXIDE REDUCTASE TRANSCRIPTIONAL ACTIVATOR"/>
    <property type="match status" value="1"/>
</dbReference>
<dbReference type="RefSeq" id="WP_054584389.1">
    <property type="nucleotide sequence ID" value="NZ_LGUC01000001.1"/>
</dbReference>
<dbReference type="PANTHER" id="PTHR34236">
    <property type="entry name" value="DIMETHYL SULFOXIDE REDUCTASE TRANSCRIPTIONAL ACTIVATOR"/>
    <property type="match status" value="1"/>
</dbReference>
<proteinExistence type="predicted"/>
<dbReference type="AlphaFoldDB" id="A0A0P7GD49"/>
<dbReference type="Pfam" id="PF04967">
    <property type="entry name" value="HTH_10"/>
    <property type="match status" value="1"/>
</dbReference>
<dbReference type="InterPro" id="IPR007050">
    <property type="entry name" value="HTH_bacterioopsin"/>
</dbReference>
<accession>A0A0P7GD49</accession>
<dbReference type="Proteomes" id="UP000050535">
    <property type="component" value="Unassembled WGS sequence"/>
</dbReference>
<protein>
    <submittedName>
        <fullName evidence="5">Bacterio-opsin activator</fullName>
    </submittedName>
</protein>
<name>A0A0P7GD49_9EURY</name>
<dbReference type="Pfam" id="PF24279">
    <property type="entry name" value="HVO_2525_N"/>
    <property type="match status" value="1"/>
</dbReference>
<reference evidence="6" key="1">
    <citation type="submission" date="2013-11" db="EMBL/GenBank/DDBJ databases">
        <authorList>
            <person name="Hoang H.T."/>
            <person name="Killian M.L."/>
            <person name="Madson D.M."/>
            <person name="Arruda P.H.E."/>
            <person name="Sun D."/>
            <person name="Schwartz K.J."/>
            <person name="Yoon K."/>
        </authorList>
    </citation>
    <scope>NUCLEOTIDE SEQUENCE [LARGE SCALE GENOMIC DNA]</scope>
    <source>
        <strain evidence="6">CDK2</strain>
    </source>
</reference>
<dbReference type="PATRIC" id="fig|699431.3.peg.2810"/>
<keyword evidence="6" id="KW-1185">Reference proteome</keyword>